<evidence type="ECO:0000259" key="1">
    <source>
        <dbReference type="Pfam" id="PF20274"/>
    </source>
</evidence>
<dbReference type="RefSeq" id="WP_142905240.1">
    <property type="nucleotide sequence ID" value="NZ_ML660095.1"/>
</dbReference>
<sequence length="97" mass="11264">MELLIDATRTYSVDKVTRCVQQGKRALREMPVETLYLDHHFGERETGSDIIRWARERHLLPKQVVLVTASPRGRSDMAQLLRDAGYRSGDGIRYMKF</sequence>
<accession>A0A545TFS5</accession>
<organism evidence="2 3">
    <name type="scientific">Exilibacterium tricleocarpae</name>
    <dbReference type="NCBI Taxonomy" id="2591008"/>
    <lineage>
        <taxon>Bacteria</taxon>
        <taxon>Pseudomonadati</taxon>
        <taxon>Pseudomonadota</taxon>
        <taxon>Gammaproteobacteria</taxon>
        <taxon>Cellvibrionales</taxon>
        <taxon>Cellvibrionaceae</taxon>
        <taxon>Exilibacterium</taxon>
    </lineage>
</organism>
<evidence type="ECO:0000313" key="3">
    <source>
        <dbReference type="Proteomes" id="UP000319732"/>
    </source>
</evidence>
<gene>
    <name evidence="2" type="ORF">FKG94_15595</name>
</gene>
<protein>
    <recommendedName>
        <fullName evidence="1">Cyclic-phosphate processing Receiver domain-containing protein</fullName>
    </recommendedName>
</protein>
<comment type="caution">
    <text evidence="2">The sequence shown here is derived from an EMBL/GenBank/DDBJ whole genome shotgun (WGS) entry which is preliminary data.</text>
</comment>
<name>A0A545TFS5_9GAMM</name>
<feature type="domain" description="Cyclic-phosphate processing Receiver" evidence="1">
    <location>
        <begin position="1"/>
        <end position="82"/>
    </location>
</feature>
<dbReference type="Proteomes" id="UP000319732">
    <property type="component" value="Unassembled WGS sequence"/>
</dbReference>
<proteinExistence type="predicted"/>
<evidence type="ECO:0000313" key="2">
    <source>
        <dbReference type="EMBL" id="TQV76031.1"/>
    </source>
</evidence>
<dbReference type="AlphaFoldDB" id="A0A545TFS5"/>
<dbReference type="EMBL" id="VHSG01000015">
    <property type="protein sequence ID" value="TQV76031.1"/>
    <property type="molecule type" value="Genomic_DNA"/>
</dbReference>
<reference evidence="2 3" key="1">
    <citation type="submission" date="2019-06" db="EMBL/GenBank/DDBJ databases">
        <title>Whole genome sequence for Cellvibrionaceae sp. R142.</title>
        <authorList>
            <person name="Wang G."/>
        </authorList>
    </citation>
    <scope>NUCLEOTIDE SEQUENCE [LARGE SCALE GENOMIC DNA]</scope>
    <source>
        <strain evidence="2 3">R142</strain>
    </source>
</reference>
<dbReference type="Pfam" id="PF20274">
    <property type="entry name" value="cREC_REC"/>
    <property type="match status" value="1"/>
</dbReference>
<dbReference type="InterPro" id="IPR046909">
    <property type="entry name" value="cREC_REC"/>
</dbReference>
<keyword evidence="3" id="KW-1185">Reference proteome</keyword>